<dbReference type="GO" id="GO:0005737">
    <property type="term" value="C:cytoplasm"/>
    <property type="evidence" value="ECO:0007669"/>
    <property type="project" value="InterPro"/>
</dbReference>
<protein>
    <submittedName>
        <fullName evidence="6">Aminopeptidase isoform x1</fullName>
    </submittedName>
</protein>
<dbReference type="SUPFAM" id="SSF53187">
    <property type="entry name" value="Zn-dependent exopeptidases"/>
    <property type="match status" value="1"/>
</dbReference>
<proteinExistence type="inferred from homology"/>
<evidence type="ECO:0000256" key="3">
    <source>
        <dbReference type="ARBA" id="ARBA00022670"/>
    </source>
</evidence>
<name>A0AAV4HAS0_9GAST</name>
<dbReference type="InterPro" id="IPR011356">
    <property type="entry name" value="Leucine_aapep/pepB"/>
</dbReference>
<comment type="similarity">
    <text evidence="1">Belongs to the peptidase M17 family.</text>
</comment>
<dbReference type="PROSITE" id="PS00631">
    <property type="entry name" value="CYTOSOL_AP"/>
    <property type="match status" value="1"/>
</dbReference>
<feature type="domain" description="Cytosol aminopeptidase" evidence="5">
    <location>
        <begin position="109"/>
        <end position="116"/>
    </location>
</feature>
<evidence type="ECO:0000256" key="2">
    <source>
        <dbReference type="ARBA" id="ARBA00022438"/>
    </source>
</evidence>
<keyword evidence="3" id="KW-0645">Protease</keyword>
<dbReference type="PANTHER" id="PTHR11963">
    <property type="entry name" value="LEUCINE AMINOPEPTIDASE-RELATED"/>
    <property type="match status" value="1"/>
</dbReference>
<dbReference type="AlphaFoldDB" id="A0AAV4HAS0"/>
<evidence type="ECO:0000313" key="6">
    <source>
        <dbReference type="EMBL" id="GFR94799.1"/>
    </source>
</evidence>
<keyword evidence="7" id="KW-1185">Reference proteome</keyword>
<keyword evidence="2 6" id="KW-0031">Aminopeptidase</keyword>
<keyword evidence="4" id="KW-0378">Hydrolase</keyword>
<dbReference type="InterPro" id="IPR000819">
    <property type="entry name" value="Peptidase_M17_C"/>
</dbReference>
<gene>
    <name evidence="6" type="ORF">ElyMa_002676500</name>
</gene>
<dbReference type="Proteomes" id="UP000762676">
    <property type="component" value="Unassembled WGS sequence"/>
</dbReference>
<comment type="caution">
    <text evidence="6">The sequence shown here is derived from an EMBL/GenBank/DDBJ whole genome shotgun (WGS) entry which is preliminary data.</text>
</comment>
<dbReference type="GO" id="GO:0006508">
    <property type="term" value="P:proteolysis"/>
    <property type="evidence" value="ECO:0007669"/>
    <property type="project" value="UniProtKB-KW"/>
</dbReference>
<dbReference type="GO" id="GO:0030145">
    <property type="term" value="F:manganese ion binding"/>
    <property type="evidence" value="ECO:0007669"/>
    <property type="project" value="InterPro"/>
</dbReference>
<organism evidence="6 7">
    <name type="scientific">Elysia marginata</name>
    <dbReference type="NCBI Taxonomy" id="1093978"/>
    <lineage>
        <taxon>Eukaryota</taxon>
        <taxon>Metazoa</taxon>
        <taxon>Spiralia</taxon>
        <taxon>Lophotrochozoa</taxon>
        <taxon>Mollusca</taxon>
        <taxon>Gastropoda</taxon>
        <taxon>Heterobranchia</taxon>
        <taxon>Euthyneura</taxon>
        <taxon>Panpulmonata</taxon>
        <taxon>Sacoglossa</taxon>
        <taxon>Placobranchoidea</taxon>
        <taxon>Plakobranchidae</taxon>
        <taxon>Elysia</taxon>
    </lineage>
</organism>
<feature type="non-terminal residue" evidence="6">
    <location>
        <position position="1"/>
    </location>
</feature>
<evidence type="ECO:0000256" key="1">
    <source>
        <dbReference type="ARBA" id="ARBA00009528"/>
    </source>
</evidence>
<evidence type="ECO:0000259" key="5">
    <source>
        <dbReference type="PROSITE" id="PS00631"/>
    </source>
</evidence>
<dbReference type="GO" id="GO:0070006">
    <property type="term" value="F:metalloaminopeptidase activity"/>
    <property type="evidence" value="ECO:0007669"/>
    <property type="project" value="InterPro"/>
</dbReference>
<evidence type="ECO:0000256" key="4">
    <source>
        <dbReference type="ARBA" id="ARBA00022801"/>
    </source>
</evidence>
<dbReference type="EMBL" id="BMAT01005524">
    <property type="protein sequence ID" value="GFR94799.1"/>
    <property type="molecule type" value="Genomic_DNA"/>
</dbReference>
<accession>A0AAV4HAS0</accession>
<dbReference type="Pfam" id="PF00883">
    <property type="entry name" value="Peptidase_M17"/>
    <property type="match status" value="1"/>
</dbReference>
<dbReference type="PRINTS" id="PR00481">
    <property type="entry name" value="LAMNOPPTDASE"/>
</dbReference>
<evidence type="ECO:0000313" key="7">
    <source>
        <dbReference type="Proteomes" id="UP000762676"/>
    </source>
</evidence>
<dbReference type="Gene3D" id="3.40.630.10">
    <property type="entry name" value="Zn peptidases"/>
    <property type="match status" value="1"/>
</dbReference>
<reference evidence="6 7" key="1">
    <citation type="journal article" date="2021" name="Elife">
        <title>Chloroplast acquisition without the gene transfer in kleptoplastic sea slugs, Plakobranchus ocellatus.</title>
        <authorList>
            <person name="Maeda T."/>
            <person name="Takahashi S."/>
            <person name="Yoshida T."/>
            <person name="Shimamura S."/>
            <person name="Takaki Y."/>
            <person name="Nagai Y."/>
            <person name="Toyoda A."/>
            <person name="Suzuki Y."/>
            <person name="Arimoto A."/>
            <person name="Ishii H."/>
            <person name="Satoh N."/>
            <person name="Nishiyama T."/>
            <person name="Hasebe M."/>
            <person name="Maruyama T."/>
            <person name="Minagawa J."/>
            <person name="Obokata J."/>
            <person name="Shigenobu S."/>
        </authorList>
    </citation>
    <scope>NUCLEOTIDE SEQUENCE [LARGE SCALE GENOMIC DNA]</scope>
</reference>
<dbReference type="PANTHER" id="PTHR11963:SF48">
    <property type="entry name" value="DIPEPTIDASE B, ISOFORM A"/>
    <property type="match status" value="1"/>
</dbReference>
<sequence length="142" mass="15565">VPRHRARLIYLEYTGSGEINETLFIVGKGITFDSGGATLKFGTRMIGMSRDKSGAAAVAGFMKVLSLEKPKHLRVVGAMSVVRNSIGEESYVVDEVITSRAGVRVRVSNTDAEGRMVMADVLCRMKEMVNLQFLTLSINFPH</sequence>